<dbReference type="AlphaFoldDB" id="A0AAN8ZWD4"/>
<evidence type="ECO:0000313" key="2">
    <source>
        <dbReference type="EMBL" id="KAK7066293.1"/>
    </source>
</evidence>
<accession>A0AAN8ZWD4</accession>
<gene>
    <name evidence="2" type="ORF">SK128_022525</name>
</gene>
<comment type="caution">
    <text evidence="2">The sequence shown here is derived from an EMBL/GenBank/DDBJ whole genome shotgun (WGS) entry which is preliminary data.</text>
</comment>
<dbReference type="Proteomes" id="UP001381693">
    <property type="component" value="Unassembled WGS sequence"/>
</dbReference>
<keyword evidence="3" id="KW-1185">Reference proteome</keyword>
<reference evidence="2 3" key="1">
    <citation type="submission" date="2023-11" db="EMBL/GenBank/DDBJ databases">
        <title>Halocaridina rubra genome assembly.</title>
        <authorList>
            <person name="Smith C."/>
        </authorList>
    </citation>
    <scope>NUCLEOTIDE SEQUENCE [LARGE SCALE GENOMIC DNA]</scope>
    <source>
        <strain evidence="2">EP-1</strain>
        <tissue evidence="2">Whole</tissue>
    </source>
</reference>
<evidence type="ECO:0000313" key="3">
    <source>
        <dbReference type="Proteomes" id="UP001381693"/>
    </source>
</evidence>
<proteinExistence type="predicted"/>
<sequence length="53" mass="5595">MPGVVCLFKRPAHLRSMHSNHDHSSPTPASPAPPSLTLKSTAHIPVPACLLST</sequence>
<feature type="region of interest" description="Disordered" evidence="1">
    <location>
        <begin position="16"/>
        <end position="39"/>
    </location>
</feature>
<protein>
    <submittedName>
        <fullName evidence="2">Uncharacterized protein</fullName>
    </submittedName>
</protein>
<name>A0AAN8ZWD4_HALRR</name>
<dbReference type="EMBL" id="JAXCGZ010019275">
    <property type="protein sequence ID" value="KAK7066293.1"/>
    <property type="molecule type" value="Genomic_DNA"/>
</dbReference>
<feature type="non-terminal residue" evidence="2">
    <location>
        <position position="53"/>
    </location>
</feature>
<organism evidence="2 3">
    <name type="scientific">Halocaridina rubra</name>
    <name type="common">Hawaiian red shrimp</name>
    <dbReference type="NCBI Taxonomy" id="373956"/>
    <lineage>
        <taxon>Eukaryota</taxon>
        <taxon>Metazoa</taxon>
        <taxon>Ecdysozoa</taxon>
        <taxon>Arthropoda</taxon>
        <taxon>Crustacea</taxon>
        <taxon>Multicrustacea</taxon>
        <taxon>Malacostraca</taxon>
        <taxon>Eumalacostraca</taxon>
        <taxon>Eucarida</taxon>
        <taxon>Decapoda</taxon>
        <taxon>Pleocyemata</taxon>
        <taxon>Caridea</taxon>
        <taxon>Atyoidea</taxon>
        <taxon>Atyidae</taxon>
        <taxon>Halocaridina</taxon>
    </lineage>
</organism>
<evidence type="ECO:0000256" key="1">
    <source>
        <dbReference type="SAM" id="MobiDB-lite"/>
    </source>
</evidence>